<dbReference type="InterPro" id="IPR020904">
    <property type="entry name" value="Sc_DH/Rdtase_CS"/>
</dbReference>
<dbReference type="PRINTS" id="PR00080">
    <property type="entry name" value="SDRFAMILY"/>
</dbReference>
<feature type="region of interest" description="Disordered" evidence="3">
    <location>
        <begin position="1"/>
        <end position="23"/>
    </location>
</feature>
<accession>A0A843X3K2</accession>
<dbReference type="FunFam" id="3.40.50.720:FF:000084">
    <property type="entry name" value="Short-chain dehydrogenase reductase"/>
    <property type="match status" value="1"/>
</dbReference>
<name>A0A843X3K2_COLES</name>
<dbReference type="Proteomes" id="UP000652761">
    <property type="component" value="Unassembled WGS sequence"/>
</dbReference>
<dbReference type="InterPro" id="IPR045000">
    <property type="entry name" value="TR"/>
</dbReference>
<evidence type="ECO:0000256" key="2">
    <source>
        <dbReference type="ARBA" id="ARBA00023002"/>
    </source>
</evidence>
<dbReference type="InterPro" id="IPR036291">
    <property type="entry name" value="NAD(P)-bd_dom_sf"/>
</dbReference>
<evidence type="ECO:0000256" key="1">
    <source>
        <dbReference type="ARBA" id="ARBA00022857"/>
    </source>
</evidence>
<gene>
    <name evidence="4" type="ORF">Taro_043070</name>
</gene>
<dbReference type="AlphaFoldDB" id="A0A843X3K2"/>
<protein>
    <submittedName>
        <fullName evidence="4">Uncharacterized protein</fullName>
    </submittedName>
</protein>
<dbReference type="PRINTS" id="PR00081">
    <property type="entry name" value="GDHRDH"/>
</dbReference>
<dbReference type="OrthoDB" id="417891at2759"/>
<keyword evidence="2" id="KW-0560">Oxidoreductase</keyword>
<dbReference type="EMBL" id="NMUH01004603">
    <property type="protein sequence ID" value="MQM10180.1"/>
    <property type="molecule type" value="Genomic_DNA"/>
</dbReference>
<proteinExistence type="predicted"/>
<organism evidence="4 5">
    <name type="scientific">Colocasia esculenta</name>
    <name type="common">Wild taro</name>
    <name type="synonym">Arum esculentum</name>
    <dbReference type="NCBI Taxonomy" id="4460"/>
    <lineage>
        <taxon>Eukaryota</taxon>
        <taxon>Viridiplantae</taxon>
        <taxon>Streptophyta</taxon>
        <taxon>Embryophyta</taxon>
        <taxon>Tracheophyta</taxon>
        <taxon>Spermatophyta</taxon>
        <taxon>Magnoliopsida</taxon>
        <taxon>Liliopsida</taxon>
        <taxon>Araceae</taxon>
        <taxon>Aroideae</taxon>
        <taxon>Colocasieae</taxon>
        <taxon>Colocasia</taxon>
    </lineage>
</organism>
<dbReference type="SMR" id="A0A843X3K2"/>
<evidence type="ECO:0000256" key="3">
    <source>
        <dbReference type="SAM" id="MobiDB-lite"/>
    </source>
</evidence>
<dbReference type="PANTHER" id="PTHR42898">
    <property type="entry name" value="TROPINONE REDUCTASE"/>
    <property type="match status" value="1"/>
</dbReference>
<evidence type="ECO:0000313" key="5">
    <source>
        <dbReference type="Proteomes" id="UP000652761"/>
    </source>
</evidence>
<evidence type="ECO:0000313" key="4">
    <source>
        <dbReference type="EMBL" id="MQM10180.1"/>
    </source>
</evidence>
<dbReference type="PANTHER" id="PTHR42898:SF6">
    <property type="entry name" value="NADP-DEPENDENT MANNITOL DEHYDROGENASE"/>
    <property type="match status" value="1"/>
</dbReference>
<dbReference type="InterPro" id="IPR002347">
    <property type="entry name" value="SDR_fam"/>
</dbReference>
<dbReference type="PROSITE" id="PS00061">
    <property type="entry name" value="ADH_SHORT"/>
    <property type="match status" value="1"/>
</dbReference>
<dbReference type="CDD" id="cd05329">
    <property type="entry name" value="TR_SDR_c"/>
    <property type="match status" value="1"/>
</dbReference>
<dbReference type="GO" id="GO:0016491">
    <property type="term" value="F:oxidoreductase activity"/>
    <property type="evidence" value="ECO:0007669"/>
    <property type="project" value="UniProtKB-KW"/>
</dbReference>
<comment type="caution">
    <text evidence="4">The sequence shown here is derived from an EMBL/GenBank/DDBJ whole genome shotgun (WGS) entry which is preliminary data.</text>
</comment>
<dbReference type="Pfam" id="PF13561">
    <property type="entry name" value="adh_short_C2"/>
    <property type="match status" value="1"/>
</dbReference>
<dbReference type="SUPFAM" id="SSF51735">
    <property type="entry name" value="NAD(P)-binding Rossmann-fold domains"/>
    <property type="match status" value="1"/>
</dbReference>
<reference evidence="4" key="1">
    <citation type="submission" date="2017-07" db="EMBL/GenBank/DDBJ databases">
        <title>Taro Niue Genome Assembly and Annotation.</title>
        <authorList>
            <person name="Atibalentja N."/>
            <person name="Keating K."/>
            <person name="Fields C.J."/>
        </authorList>
    </citation>
    <scope>NUCLEOTIDE SEQUENCE</scope>
    <source>
        <strain evidence="4">Niue_2</strain>
        <tissue evidence="4">Leaf</tissue>
    </source>
</reference>
<keyword evidence="1" id="KW-0521">NADP</keyword>
<keyword evidence="5" id="KW-1185">Reference proteome</keyword>
<dbReference type="Gene3D" id="3.40.50.720">
    <property type="entry name" value="NAD(P)-binding Rossmann-like Domain"/>
    <property type="match status" value="1"/>
</dbReference>
<sequence length="281" mass="30033">MTEADGGGSSSSTTASAARGGGGRWSLQGMTALVTGGTKGIGRAIVEELAGFGAEVHTCSRNDAELAQSLRQWEGMGFRVTGSVCDLSLQEQREKLMEKVDAVFSGKLNILINNVGTNIRKPTTDFTAEEFSFLMSTNFDSAFHLCQLAHPFLKASARGSIVFISSVAGLVALGTGSIYGATKGAMNQLTKNLACEWAKDNIRVNCIAPWYIKTSLVENLLKDEEFAQRVISRTPIRRFGEPEEVSSLVAFLCLPAASYITGQTIAVDGGMTVNGFFPTHD</sequence>